<sequence>MAQSNTDFDFSKPTNVPIPGKMLNLHIPDLQSLYNCYIPFFEHGGLFVTTEDKFSLGDEVLLALSLGNSQEKKFLRTNVGWLNTARSTPVRPRGIGVAFGKDEICIAAKNLIEKQLGTSLKSDRPTFTM</sequence>
<evidence type="ECO:0000313" key="1">
    <source>
        <dbReference type="EMBL" id="STR03223.1"/>
    </source>
</evidence>
<dbReference type="RefSeq" id="WP_115309114.1">
    <property type="nucleotide sequence ID" value="NZ_CP091516.1"/>
</dbReference>
<protein>
    <submittedName>
        <fullName evidence="1">Myxococcus xanthus paralogous domain</fullName>
    </submittedName>
</protein>
<dbReference type="AlphaFoldDB" id="A0A377R4G2"/>
<reference evidence="1 2" key="1">
    <citation type="submission" date="2018-06" db="EMBL/GenBank/DDBJ databases">
        <authorList>
            <consortium name="Pathogen Informatics"/>
            <person name="Doyle S."/>
        </authorList>
    </citation>
    <scope>NUCLEOTIDE SEQUENCE [LARGE SCALE GENOMIC DNA]</scope>
    <source>
        <strain evidence="1 2">NCTC13336</strain>
    </source>
</reference>
<proteinExistence type="predicted"/>
<dbReference type="Gene3D" id="2.40.10.220">
    <property type="entry name" value="predicted glycosyltransferase like domains"/>
    <property type="match status" value="1"/>
</dbReference>
<dbReference type="Proteomes" id="UP000254293">
    <property type="component" value="Unassembled WGS sequence"/>
</dbReference>
<keyword evidence="2" id="KW-1185">Reference proteome</keyword>
<accession>A0A377R4G2</accession>
<gene>
    <name evidence="1" type="ORF">NCTC13336_02139</name>
</gene>
<evidence type="ECO:0000313" key="2">
    <source>
        <dbReference type="Proteomes" id="UP000254293"/>
    </source>
</evidence>
<name>A0A377R4G2_9NEIS</name>
<organism evidence="1 2">
    <name type="scientific">Kingella potus</name>
    <dbReference type="NCBI Taxonomy" id="265175"/>
    <lineage>
        <taxon>Bacteria</taxon>
        <taxon>Pseudomonadati</taxon>
        <taxon>Pseudomonadota</taxon>
        <taxon>Betaproteobacteria</taxon>
        <taxon>Neisseriales</taxon>
        <taxon>Neisseriaceae</taxon>
        <taxon>Kingella</taxon>
    </lineage>
</organism>
<dbReference type="EMBL" id="UGJJ01000003">
    <property type="protein sequence ID" value="STR03223.1"/>
    <property type="molecule type" value="Genomic_DNA"/>
</dbReference>
<dbReference type="OrthoDB" id="5296245at2"/>